<evidence type="ECO:0000313" key="9">
    <source>
        <dbReference type="Proteomes" id="UP001309876"/>
    </source>
</evidence>
<evidence type="ECO:0000256" key="6">
    <source>
        <dbReference type="SAM" id="MobiDB-lite"/>
    </source>
</evidence>
<dbReference type="InterPro" id="IPR012340">
    <property type="entry name" value="NA-bd_OB-fold"/>
</dbReference>
<keyword evidence="1 8" id="KW-0436">Ligase</keyword>
<evidence type="ECO:0000256" key="5">
    <source>
        <dbReference type="ARBA" id="ARBA00030563"/>
    </source>
</evidence>
<dbReference type="Pfam" id="PF01336">
    <property type="entry name" value="tRNA_anti-codon"/>
    <property type="match status" value="1"/>
</dbReference>
<feature type="compositionally biased region" description="Basic and acidic residues" evidence="6">
    <location>
        <begin position="8"/>
        <end position="25"/>
    </location>
</feature>
<dbReference type="SUPFAM" id="SSF55681">
    <property type="entry name" value="Class II aaRS and biotin synthetases"/>
    <property type="match status" value="1"/>
</dbReference>
<dbReference type="CDD" id="cd04322">
    <property type="entry name" value="LysRS_N"/>
    <property type="match status" value="1"/>
</dbReference>
<dbReference type="InterPro" id="IPR006195">
    <property type="entry name" value="aa-tRNA-synth_II"/>
</dbReference>
<sequence>MEQSSSRYFEKSGRSTDTQTKHTTDHAWAVEPNVVTVSGRIQAIRSAGTKLLFIDIVDQPGAKLQVVVDANKLYIGGMSESPNPVKAFRKLIQRGDTIHVTGSPYTTTAGELSLRAVQLPRLTSPCLHQIPETSFGVDSDFAHDRHVQMLTDPAVVKGLIARARIIEGMSDFLRGLQFVNVQTPILAASAGGANARSFETSATEFPDRKLALRIAPELWLKRLIVGGMQKVFEIGPSFRNEGLDKTHNPEFTTCEFYAVNWSLETLQRETTKMIRSIVRSLGNSTSPSFVNSIGDAHTIDEPSPWPSIDFIPALNKVLELDLPDLSYPSAREQIVEIFKTRSLTLPTTPTLPRLLDKLSSIYLEPQCRTATWIINMPECMSPLAKSFSHPQLPHQQVSARAELFIDHKEVVNCYEEENSPIEQRRKLIDQQGYARLGQEVDEEAMKIDEDYIRALEWGLPTTGGWGCGIDRLCMLMLGKDNISDVLAFGNLRSVTRGAGKWEKSHG</sequence>
<comment type="caution">
    <text evidence="8">The sequence shown here is derived from an EMBL/GenBank/DDBJ whole genome shotgun (WGS) entry which is preliminary data.</text>
</comment>
<feature type="region of interest" description="Disordered" evidence="6">
    <location>
        <begin position="1"/>
        <end position="25"/>
    </location>
</feature>
<dbReference type="Gene3D" id="3.30.930.10">
    <property type="entry name" value="Bira Bifunctional Protein, Domain 2"/>
    <property type="match status" value="1"/>
</dbReference>
<organism evidence="8 9">
    <name type="scientific">Lithohypha guttulata</name>
    <dbReference type="NCBI Taxonomy" id="1690604"/>
    <lineage>
        <taxon>Eukaryota</taxon>
        <taxon>Fungi</taxon>
        <taxon>Dikarya</taxon>
        <taxon>Ascomycota</taxon>
        <taxon>Pezizomycotina</taxon>
        <taxon>Eurotiomycetes</taxon>
        <taxon>Chaetothyriomycetidae</taxon>
        <taxon>Chaetothyriales</taxon>
        <taxon>Trichomeriaceae</taxon>
        <taxon>Lithohypha</taxon>
    </lineage>
</organism>
<dbReference type="Pfam" id="PF00152">
    <property type="entry name" value="tRNA-synt_2"/>
    <property type="match status" value="1"/>
</dbReference>
<dbReference type="PROSITE" id="PS50862">
    <property type="entry name" value="AA_TRNA_LIGASE_II"/>
    <property type="match status" value="1"/>
</dbReference>
<reference evidence="8 9" key="1">
    <citation type="submission" date="2023-08" db="EMBL/GenBank/DDBJ databases">
        <title>Black Yeasts Isolated from many extreme environments.</title>
        <authorList>
            <person name="Coleine C."/>
            <person name="Stajich J.E."/>
            <person name="Selbmann L."/>
        </authorList>
    </citation>
    <scope>NUCLEOTIDE SEQUENCE [LARGE SCALE GENOMIC DNA]</scope>
    <source>
        <strain evidence="8 9">CCFEE 5910</strain>
    </source>
</reference>
<dbReference type="InterPro" id="IPR018149">
    <property type="entry name" value="Lys-tRNA-synth_II_C"/>
</dbReference>
<dbReference type="PANTHER" id="PTHR42918:SF5">
    <property type="entry name" value="LYSINE--TRNA LIGASE, MITOCHONDRIAL"/>
    <property type="match status" value="1"/>
</dbReference>
<evidence type="ECO:0000259" key="7">
    <source>
        <dbReference type="PROSITE" id="PS50862"/>
    </source>
</evidence>
<dbReference type="InterPro" id="IPR004365">
    <property type="entry name" value="NA-bd_OB_tRNA"/>
</dbReference>
<dbReference type="SUPFAM" id="SSF50249">
    <property type="entry name" value="Nucleic acid-binding proteins"/>
    <property type="match status" value="1"/>
</dbReference>
<gene>
    <name evidence="8" type="primary">MSK1</name>
    <name evidence="8" type="ORF">LTR05_004314</name>
</gene>
<dbReference type="PRINTS" id="PR00982">
    <property type="entry name" value="TRNASYNTHLYS"/>
</dbReference>
<name>A0AAN7T3B4_9EURO</name>
<dbReference type="EMBL" id="JAVRRJ010000003">
    <property type="protein sequence ID" value="KAK5087143.1"/>
    <property type="molecule type" value="Genomic_DNA"/>
</dbReference>
<dbReference type="InterPro" id="IPR044136">
    <property type="entry name" value="Lys-tRNA-ligase_II_N"/>
</dbReference>
<keyword evidence="2" id="KW-0547">Nucleotide-binding</keyword>
<keyword evidence="4" id="KW-0030">Aminoacyl-tRNA synthetase</keyword>
<dbReference type="AlphaFoldDB" id="A0AAN7T3B4"/>
<dbReference type="GO" id="GO:0005739">
    <property type="term" value="C:mitochondrion"/>
    <property type="evidence" value="ECO:0007669"/>
    <property type="project" value="TreeGrafter"/>
</dbReference>
<proteinExistence type="predicted"/>
<dbReference type="Proteomes" id="UP001309876">
    <property type="component" value="Unassembled WGS sequence"/>
</dbReference>
<protein>
    <recommendedName>
        <fullName evidence="5">Lysyl-tRNA synthetase</fullName>
    </recommendedName>
</protein>
<dbReference type="GO" id="GO:0004824">
    <property type="term" value="F:lysine-tRNA ligase activity"/>
    <property type="evidence" value="ECO:0007669"/>
    <property type="project" value="InterPro"/>
</dbReference>
<accession>A0AAN7T3B4</accession>
<dbReference type="PANTHER" id="PTHR42918">
    <property type="entry name" value="LYSYL-TRNA SYNTHETASE"/>
    <property type="match status" value="1"/>
</dbReference>
<dbReference type="GO" id="GO:0000049">
    <property type="term" value="F:tRNA binding"/>
    <property type="evidence" value="ECO:0007669"/>
    <property type="project" value="TreeGrafter"/>
</dbReference>
<evidence type="ECO:0000256" key="2">
    <source>
        <dbReference type="ARBA" id="ARBA00022741"/>
    </source>
</evidence>
<dbReference type="Gene3D" id="2.40.50.140">
    <property type="entry name" value="Nucleic acid-binding proteins"/>
    <property type="match status" value="1"/>
</dbReference>
<evidence type="ECO:0000256" key="1">
    <source>
        <dbReference type="ARBA" id="ARBA00022598"/>
    </source>
</evidence>
<keyword evidence="3" id="KW-0067">ATP-binding</keyword>
<dbReference type="InterPro" id="IPR004364">
    <property type="entry name" value="Aa-tRNA-synt_II"/>
</dbReference>
<evidence type="ECO:0000313" key="8">
    <source>
        <dbReference type="EMBL" id="KAK5087143.1"/>
    </source>
</evidence>
<evidence type="ECO:0000256" key="3">
    <source>
        <dbReference type="ARBA" id="ARBA00022840"/>
    </source>
</evidence>
<dbReference type="InterPro" id="IPR045864">
    <property type="entry name" value="aa-tRNA-synth_II/BPL/LPL"/>
</dbReference>
<dbReference type="GO" id="GO:0005524">
    <property type="term" value="F:ATP binding"/>
    <property type="evidence" value="ECO:0007669"/>
    <property type="project" value="UniProtKB-KW"/>
</dbReference>
<dbReference type="GO" id="GO:0070154">
    <property type="term" value="P:mitochondrial lysyl-tRNA aminoacylation"/>
    <property type="evidence" value="ECO:0007669"/>
    <property type="project" value="TreeGrafter"/>
</dbReference>
<feature type="domain" description="Aminoacyl-transfer RNA synthetases class-II family profile" evidence="7">
    <location>
        <begin position="174"/>
        <end position="484"/>
    </location>
</feature>
<evidence type="ECO:0000256" key="4">
    <source>
        <dbReference type="ARBA" id="ARBA00023146"/>
    </source>
</evidence>
<keyword evidence="9" id="KW-1185">Reference proteome</keyword>